<dbReference type="RefSeq" id="WP_272747641.1">
    <property type="nucleotide sequence ID" value="NZ_JAQQKX010000005.1"/>
</dbReference>
<feature type="compositionally biased region" description="Pro residues" evidence="4">
    <location>
        <begin position="20"/>
        <end position="35"/>
    </location>
</feature>
<sequence length="225" mass="23511">MTGAALMASALAGCEKPEPPKPAARPAPPPAPPKPQADGSEGITATKLPTPPDVVHISLMTSMGEIVFELDGKHAPISTANFLQYVNAGKFTDAEFWRAMKSGAADGGGFIQMSATGHKFPPIPHEATTKTGLSHTNGTLSTARYAVGTASNEFTISIGDMSYMDAGRDPSGDNLGYAAFGKVVSGMSIVRKILNGRISKVTREGGWAGQMLEKPVKILSAKRLD</sequence>
<organism evidence="6 7">
    <name type="scientific">Asticcacaulis aquaticus</name>
    <dbReference type="NCBI Taxonomy" id="2984212"/>
    <lineage>
        <taxon>Bacteria</taxon>
        <taxon>Pseudomonadati</taxon>
        <taxon>Pseudomonadota</taxon>
        <taxon>Alphaproteobacteria</taxon>
        <taxon>Caulobacterales</taxon>
        <taxon>Caulobacteraceae</taxon>
        <taxon>Asticcacaulis</taxon>
    </lineage>
</organism>
<comment type="caution">
    <text evidence="6">The sequence shown here is derived from an EMBL/GenBank/DDBJ whole genome shotgun (WGS) entry which is preliminary data.</text>
</comment>
<feature type="domain" description="PPIase cyclophilin-type" evidence="5">
    <location>
        <begin position="61"/>
        <end position="223"/>
    </location>
</feature>
<dbReference type="Proteomes" id="UP001214854">
    <property type="component" value="Unassembled WGS sequence"/>
</dbReference>
<dbReference type="PROSITE" id="PS50072">
    <property type="entry name" value="CSA_PPIASE_2"/>
    <property type="match status" value="1"/>
</dbReference>
<evidence type="ECO:0000313" key="7">
    <source>
        <dbReference type="Proteomes" id="UP001214854"/>
    </source>
</evidence>
<keyword evidence="2" id="KW-0697">Rotamase</keyword>
<keyword evidence="3 6" id="KW-0413">Isomerase</keyword>
<evidence type="ECO:0000259" key="5">
    <source>
        <dbReference type="PROSITE" id="PS50072"/>
    </source>
</evidence>
<dbReference type="GO" id="GO:0016853">
    <property type="term" value="F:isomerase activity"/>
    <property type="evidence" value="ECO:0007669"/>
    <property type="project" value="UniProtKB-KW"/>
</dbReference>
<dbReference type="Pfam" id="PF00160">
    <property type="entry name" value="Pro_isomerase"/>
    <property type="match status" value="1"/>
</dbReference>
<accession>A0ABT5HSW6</accession>
<feature type="region of interest" description="Disordered" evidence="4">
    <location>
        <begin position="1"/>
        <end position="50"/>
    </location>
</feature>
<dbReference type="PANTHER" id="PTHR43246">
    <property type="entry name" value="PEPTIDYL-PROLYL CIS-TRANS ISOMERASE CYP38, CHLOROPLASTIC"/>
    <property type="match status" value="1"/>
</dbReference>
<dbReference type="EMBL" id="JAQQKX010000005">
    <property type="protein sequence ID" value="MDC7683161.1"/>
    <property type="molecule type" value="Genomic_DNA"/>
</dbReference>
<dbReference type="InterPro" id="IPR044665">
    <property type="entry name" value="E_coli_cyclophilin_A-like"/>
</dbReference>
<evidence type="ECO:0000256" key="2">
    <source>
        <dbReference type="ARBA" id="ARBA00023110"/>
    </source>
</evidence>
<keyword evidence="7" id="KW-1185">Reference proteome</keyword>
<evidence type="ECO:0000256" key="1">
    <source>
        <dbReference type="ARBA" id="ARBA00013194"/>
    </source>
</evidence>
<gene>
    <name evidence="6" type="ORF">PQU92_07720</name>
</gene>
<evidence type="ECO:0000256" key="4">
    <source>
        <dbReference type="SAM" id="MobiDB-lite"/>
    </source>
</evidence>
<reference evidence="6 7" key="1">
    <citation type="submission" date="2023-01" db="EMBL/GenBank/DDBJ databases">
        <title>Novel species of the genus Asticcacaulis isolated from rivers.</title>
        <authorList>
            <person name="Lu H."/>
        </authorList>
    </citation>
    <scope>NUCLEOTIDE SEQUENCE [LARGE SCALE GENOMIC DNA]</scope>
    <source>
        <strain evidence="6 7">BYS171W</strain>
    </source>
</reference>
<evidence type="ECO:0000256" key="3">
    <source>
        <dbReference type="ARBA" id="ARBA00023235"/>
    </source>
</evidence>
<evidence type="ECO:0000313" key="6">
    <source>
        <dbReference type="EMBL" id="MDC7683161.1"/>
    </source>
</evidence>
<proteinExistence type="predicted"/>
<dbReference type="Gene3D" id="2.40.100.10">
    <property type="entry name" value="Cyclophilin-like"/>
    <property type="match status" value="1"/>
</dbReference>
<dbReference type="InterPro" id="IPR002130">
    <property type="entry name" value="Cyclophilin-type_PPIase_dom"/>
</dbReference>
<protein>
    <recommendedName>
        <fullName evidence="1">peptidylprolyl isomerase</fullName>
        <ecNumber evidence="1">5.2.1.8</ecNumber>
    </recommendedName>
</protein>
<name>A0ABT5HSW6_9CAUL</name>
<dbReference type="SUPFAM" id="SSF50891">
    <property type="entry name" value="Cyclophilin-like"/>
    <property type="match status" value="1"/>
</dbReference>
<dbReference type="EC" id="5.2.1.8" evidence="1"/>
<dbReference type="InterPro" id="IPR029000">
    <property type="entry name" value="Cyclophilin-like_dom_sf"/>
</dbReference>